<proteinExistence type="predicted"/>
<accession>A0AAN8KXR0</accession>
<evidence type="ECO:0000256" key="1">
    <source>
        <dbReference type="SAM" id="MobiDB-lite"/>
    </source>
</evidence>
<comment type="caution">
    <text evidence="2">The sequence shown here is derived from an EMBL/GenBank/DDBJ whole genome shotgun (WGS) entry which is preliminary data.</text>
</comment>
<feature type="compositionally biased region" description="Basic and acidic residues" evidence="1">
    <location>
        <begin position="32"/>
        <end position="80"/>
    </location>
</feature>
<dbReference type="AlphaFoldDB" id="A0AAN8KXR0"/>
<protein>
    <submittedName>
        <fullName evidence="2">Uncharacterized protein</fullName>
    </submittedName>
</protein>
<organism evidence="2 3">
    <name type="scientific">Coregonus suidteri</name>
    <dbReference type="NCBI Taxonomy" id="861788"/>
    <lineage>
        <taxon>Eukaryota</taxon>
        <taxon>Metazoa</taxon>
        <taxon>Chordata</taxon>
        <taxon>Craniata</taxon>
        <taxon>Vertebrata</taxon>
        <taxon>Euteleostomi</taxon>
        <taxon>Actinopterygii</taxon>
        <taxon>Neopterygii</taxon>
        <taxon>Teleostei</taxon>
        <taxon>Protacanthopterygii</taxon>
        <taxon>Salmoniformes</taxon>
        <taxon>Salmonidae</taxon>
        <taxon>Coregoninae</taxon>
        <taxon>Coregonus</taxon>
    </lineage>
</organism>
<evidence type="ECO:0000313" key="3">
    <source>
        <dbReference type="Proteomes" id="UP001356427"/>
    </source>
</evidence>
<sequence>MMTEGRGRGGGTMMSLLQLKCPNTLTGTAVGHETHCGSGERERERKEQREREREAERESEERAEREQRERRAERKGERER</sequence>
<evidence type="ECO:0000313" key="2">
    <source>
        <dbReference type="EMBL" id="KAK6293965.1"/>
    </source>
</evidence>
<dbReference type="EMBL" id="JAGTTL010000035">
    <property type="protein sequence ID" value="KAK6293965.1"/>
    <property type="molecule type" value="Genomic_DNA"/>
</dbReference>
<feature type="non-terminal residue" evidence="2">
    <location>
        <position position="80"/>
    </location>
</feature>
<reference evidence="2 3" key="1">
    <citation type="submission" date="2021-04" db="EMBL/GenBank/DDBJ databases">
        <authorList>
            <person name="De Guttry C."/>
            <person name="Zahm M."/>
            <person name="Klopp C."/>
            <person name="Cabau C."/>
            <person name="Louis A."/>
            <person name="Berthelot C."/>
            <person name="Parey E."/>
            <person name="Roest Crollius H."/>
            <person name="Montfort J."/>
            <person name="Robinson-Rechavi M."/>
            <person name="Bucao C."/>
            <person name="Bouchez O."/>
            <person name="Gislard M."/>
            <person name="Lluch J."/>
            <person name="Milhes M."/>
            <person name="Lampietro C."/>
            <person name="Lopez Roques C."/>
            <person name="Donnadieu C."/>
            <person name="Braasch I."/>
            <person name="Desvignes T."/>
            <person name="Postlethwait J."/>
            <person name="Bobe J."/>
            <person name="Wedekind C."/>
            <person name="Guiguen Y."/>
        </authorList>
    </citation>
    <scope>NUCLEOTIDE SEQUENCE [LARGE SCALE GENOMIC DNA]</scope>
    <source>
        <strain evidence="2">Cs_M1</strain>
        <tissue evidence="2">Blood</tissue>
    </source>
</reference>
<name>A0AAN8KXR0_9TELE</name>
<feature type="region of interest" description="Disordered" evidence="1">
    <location>
        <begin position="23"/>
        <end position="80"/>
    </location>
</feature>
<gene>
    <name evidence="2" type="ORF">J4Q44_G00347950</name>
</gene>
<dbReference type="Proteomes" id="UP001356427">
    <property type="component" value="Unassembled WGS sequence"/>
</dbReference>
<keyword evidence="3" id="KW-1185">Reference proteome</keyword>